<dbReference type="PROSITE" id="PS50146">
    <property type="entry name" value="DAGK"/>
    <property type="match status" value="1"/>
</dbReference>
<gene>
    <name evidence="4" type="ORF">DFQ27_009967</name>
</gene>
<dbReference type="Gene3D" id="3.40.50.10330">
    <property type="entry name" value="Probable inorganic polyphosphate/atp-NAD kinase, domain 1"/>
    <property type="match status" value="1"/>
</dbReference>
<dbReference type="PANTHER" id="PTHR12358">
    <property type="entry name" value="SPHINGOSINE KINASE"/>
    <property type="match status" value="1"/>
</dbReference>
<feature type="compositionally biased region" description="Low complexity" evidence="1">
    <location>
        <begin position="337"/>
        <end position="346"/>
    </location>
</feature>
<dbReference type="GO" id="GO:0001727">
    <property type="term" value="F:lipid kinase activity"/>
    <property type="evidence" value="ECO:0007669"/>
    <property type="project" value="TreeGrafter"/>
</dbReference>
<dbReference type="GO" id="GO:0016773">
    <property type="term" value="F:phosphotransferase activity, alcohol group as acceptor"/>
    <property type="evidence" value="ECO:0007669"/>
    <property type="project" value="UniProtKB-ARBA"/>
</dbReference>
<sequence>MYAAIPFCCIYGYQAPEGTVHFSEKVATSQEKDRQQQQHASDQDRQIIIHYLQLKKPDLSADTTENEVRIIFESREELLSFSQQAVSLGAFPKPRRVLLLVNPKGGTGQAKDISDTIVKPMFKHSGHQLTEQYTEYAKHAIDIAKHLDIETTDTLATISGDGVLHELINGLLQRPDWDKVRRRISLALISAGSGNAIATSIGTRDRRVAALALIRGRTAKTDVFAMAQRNRPRIYSLLMFTWGMMADSDLESDRYRWLGGLRFEIAGFMRIFRLRRYPGKVYVYPPKGEASSSSDRVDDPTQQSTLRERPTEIDGHATVTLTSTDTKVMNDSVGTLSTPSSSSQPPMKHEHLLQQAHAFKQDPKAGSPPPPPPSPWRLLPNMPFYTMFLLLRQPYVNETLLFSHDIRMNDGLMWVWYSCETRFWRIVKPFVMDQNNGQLIKSGLLEHTKAGALLIEPGVQGVVEDPTTHQVVVVAADQSPVHAREAQKVYMRPGFFDVDGEAIYTTRTLIEVLPSLLEIVVPEWFDGSAAAAAAVDVPDPTGDGGAAATTTTPKTWKQFVLDASKVVAVPDVPTPLISRREFIFTCILGLVLGVIVILWTDISTNLNSIRFK</sequence>
<dbReference type="InterPro" id="IPR001206">
    <property type="entry name" value="Diacylglycerol_kinase_cat_dom"/>
</dbReference>
<organism evidence="4 5">
    <name type="scientific">Actinomortierella ambigua</name>
    <dbReference type="NCBI Taxonomy" id="1343610"/>
    <lineage>
        <taxon>Eukaryota</taxon>
        <taxon>Fungi</taxon>
        <taxon>Fungi incertae sedis</taxon>
        <taxon>Mucoromycota</taxon>
        <taxon>Mortierellomycotina</taxon>
        <taxon>Mortierellomycetes</taxon>
        <taxon>Mortierellales</taxon>
        <taxon>Mortierellaceae</taxon>
        <taxon>Actinomortierella</taxon>
    </lineage>
</organism>
<keyword evidence="2" id="KW-1133">Transmembrane helix</keyword>
<dbReference type="PANTHER" id="PTHR12358:SF31">
    <property type="entry name" value="ACYLGLYCEROL KINASE, MITOCHONDRIAL"/>
    <property type="match status" value="1"/>
</dbReference>
<evidence type="ECO:0000256" key="2">
    <source>
        <dbReference type="SAM" id="Phobius"/>
    </source>
</evidence>
<feature type="transmembrane region" description="Helical" evidence="2">
    <location>
        <begin position="582"/>
        <end position="602"/>
    </location>
</feature>
<keyword evidence="2" id="KW-0812">Transmembrane</keyword>
<dbReference type="AlphaFoldDB" id="A0A9P6UA29"/>
<keyword evidence="2" id="KW-0472">Membrane</keyword>
<dbReference type="EMBL" id="JAAAJB010000099">
    <property type="protein sequence ID" value="KAG0266200.1"/>
    <property type="molecule type" value="Genomic_DNA"/>
</dbReference>
<dbReference type="Proteomes" id="UP000807716">
    <property type="component" value="Unassembled WGS sequence"/>
</dbReference>
<dbReference type="GO" id="GO:0046512">
    <property type="term" value="P:sphingosine biosynthetic process"/>
    <property type="evidence" value="ECO:0007669"/>
    <property type="project" value="TreeGrafter"/>
</dbReference>
<dbReference type="GO" id="GO:0005737">
    <property type="term" value="C:cytoplasm"/>
    <property type="evidence" value="ECO:0007669"/>
    <property type="project" value="TreeGrafter"/>
</dbReference>
<dbReference type="OrthoDB" id="3853857at2759"/>
<name>A0A9P6UA29_9FUNG</name>
<evidence type="ECO:0000256" key="1">
    <source>
        <dbReference type="SAM" id="MobiDB-lite"/>
    </source>
</evidence>
<feature type="region of interest" description="Disordered" evidence="1">
    <location>
        <begin position="328"/>
        <end position="349"/>
    </location>
</feature>
<dbReference type="Gene3D" id="2.60.200.40">
    <property type="match status" value="1"/>
</dbReference>
<keyword evidence="5" id="KW-1185">Reference proteome</keyword>
<dbReference type="InterPro" id="IPR017438">
    <property type="entry name" value="ATP-NAD_kinase_N"/>
</dbReference>
<dbReference type="SMART" id="SM00046">
    <property type="entry name" value="DAGKc"/>
    <property type="match status" value="1"/>
</dbReference>
<dbReference type="InterPro" id="IPR050187">
    <property type="entry name" value="Lipid_Phosphate_FormReg"/>
</dbReference>
<evidence type="ECO:0000259" key="3">
    <source>
        <dbReference type="PROSITE" id="PS50146"/>
    </source>
</evidence>
<protein>
    <recommendedName>
        <fullName evidence="3">DAGKc domain-containing protein</fullName>
    </recommendedName>
</protein>
<evidence type="ECO:0000313" key="4">
    <source>
        <dbReference type="EMBL" id="KAG0266200.1"/>
    </source>
</evidence>
<dbReference type="InterPro" id="IPR016064">
    <property type="entry name" value="NAD/diacylglycerol_kinase_sf"/>
</dbReference>
<feature type="region of interest" description="Disordered" evidence="1">
    <location>
        <begin position="287"/>
        <end position="315"/>
    </location>
</feature>
<comment type="caution">
    <text evidence="4">The sequence shown here is derived from an EMBL/GenBank/DDBJ whole genome shotgun (WGS) entry which is preliminary data.</text>
</comment>
<reference evidence="4" key="1">
    <citation type="journal article" date="2020" name="Fungal Divers.">
        <title>Resolving the Mortierellaceae phylogeny through synthesis of multi-gene phylogenetics and phylogenomics.</title>
        <authorList>
            <person name="Vandepol N."/>
            <person name="Liber J."/>
            <person name="Desiro A."/>
            <person name="Na H."/>
            <person name="Kennedy M."/>
            <person name="Barry K."/>
            <person name="Grigoriev I.V."/>
            <person name="Miller A.N."/>
            <person name="O'Donnell K."/>
            <person name="Stajich J.E."/>
            <person name="Bonito G."/>
        </authorList>
    </citation>
    <scope>NUCLEOTIDE SEQUENCE</scope>
    <source>
        <strain evidence="4">BC1065</strain>
    </source>
</reference>
<proteinExistence type="predicted"/>
<evidence type="ECO:0000313" key="5">
    <source>
        <dbReference type="Proteomes" id="UP000807716"/>
    </source>
</evidence>
<feature type="domain" description="DAGKc" evidence="3">
    <location>
        <begin position="92"/>
        <end position="230"/>
    </location>
</feature>
<dbReference type="GO" id="GO:0016020">
    <property type="term" value="C:membrane"/>
    <property type="evidence" value="ECO:0007669"/>
    <property type="project" value="TreeGrafter"/>
</dbReference>
<dbReference type="Pfam" id="PF00781">
    <property type="entry name" value="DAGK_cat"/>
    <property type="match status" value="1"/>
</dbReference>
<accession>A0A9P6UA29</accession>
<feature type="compositionally biased region" description="Basic and acidic residues" evidence="1">
    <location>
        <begin position="306"/>
        <end position="315"/>
    </location>
</feature>
<dbReference type="SUPFAM" id="SSF111331">
    <property type="entry name" value="NAD kinase/diacylglycerol kinase-like"/>
    <property type="match status" value="1"/>
</dbReference>
<feature type="compositionally biased region" description="Polar residues" evidence="1">
    <location>
        <begin position="290"/>
        <end position="305"/>
    </location>
</feature>